<accession>A0ABT8C6F5</accession>
<sequence>MNRAQHQSLFDLFDRYVPVLSIAERTIPFQPNTFREEMSKRNFQTVLVQTPEGLRKFDVGDSDLSFIGEDDLMNGNTPLVRAFEKLLSRRRFFIETEGTISHIVTQSDLDKIPVRLVVFGFISVWETFLRELIRQTIPQWQASLSAERLASAQELYQLKLRRDEEIDLIQCLQLADLGSVFSKNKRFRKLMPGASRDQYDAMVRNIGKLRDSLAHSQPSLPFSWQEIHTQLAFMRRAIQLNS</sequence>
<evidence type="ECO:0008006" key="3">
    <source>
        <dbReference type="Google" id="ProtNLM"/>
    </source>
</evidence>
<keyword evidence="2" id="KW-1185">Reference proteome</keyword>
<proteinExistence type="predicted"/>
<dbReference type="RefSeq" id="WP_163384092.1">
    <property type="nucleotide sequence ID" value="NZ_JAUFQS010000004.1"/>
</dbReference>
<evidence type="ECO:0000313" key="1">
    <source>
        <dbReference type="EMBL" id="MDN3687208.1"/>
    </source>
</evidence>
<comment type="caution">
    <text evidence="1">The sequence shown here is derived from an EMBL/GenBank/DDBJ whole genome shotgun (WGS) entry which is preliminary data.</text>
</comment>
<dbReference type="Proteomes" id="UP001236663">
    <property type="component" value="Unassembled WGS sequence"/>
</dbReference>
<organism evidence="1 2">
    <name type="scientific">Cyclobacterium jeungdonense</name>
    <dbReference type="NCBI Taxonomy" id="708087"/>
    <lineage>
        <taxon>Bacteria</taxon>
        <taxon>Pseudomonadati</taxon>
        <taxon>Bacteroidota</taxon>
        <taxon>Cytophagia</taxon>
        <taxon>Cytophagales</taxon>
        <taxon>Cyclobacteriaceae</taxon>
        <taxon>Cyclobacterium</taxon>
    </lineage>
</organism>
<evidence type="ECO:0000313" key="2">
    <source>
        <dbReference type="Proteomes" id="UP001236663"/>
    </source>
</evidence>
<name>A0ABT8C6F5_9BACT</name>
<gene>
    <name evidence="1" type="ORF">QWZ15_05160</name>
</gene>
<dbReference type="EMBL" id="JAUFQS010000004">
    <property type="protein sequence ID" value="MDN3687208.1"/>
    <property type="molecule type" value="Genomic_DNA"/>
</dbReference>
<protein>
    <recommendedName>
        <fullName evidence="3">Swt1-like HEPN domain-containing protein</fullName>
    </recommendedName>
</protein>
<reference evidence="2" key="1">
    <citation type="journal article" date="2019" name="Int. J. Syst. Evol. Microbiol.">
        <title>The Global Catalogue of Microorganisms (GCM) 10K type strain sequencing project: providing services to taxonomists for standard genome sequencing and annotation.</title>
        <authorList>
            <consortium name="The Broad Institute Genomics Platform"/>
            <consortium name="The Broad Institute Genome Sequencing Center for Infectious Disease"/>
            <person name="Wu L."/>
            <person name="Ma J."/>
        </authorList>
    </citation>
    <scope>NUCLEOTIDE SEQUENCE [LARGE SCALE GENOMIC DNA]</scope>
    <source>
        <strain evidence="2">CECT 7706</strain>
    </source>
</reference>